<dbReference type="EMBL" id="SMKU01000422">
    <property type="protein sequence ID" value="TDD65052.1"/>
    <property type="molecule type" value="Genomic_DNA"/>
</dbReference>
<proteinExistence type="predicted"/>
<dbReference type="Gene3D" id="1.10.260.40">
    <property type="entry name" value="lambda repressor-like DNA-binding domains"/>
    <property type="match status" value="1"/>
</dbReference>
<reference evidence="2 3" key="1">
    <citation type="submission" date="2019-03" db="EMBL/GenBank/DDBJ databases">
        <title>Draft genome sequences of novel Actinobacteria.</title>
        <authorList>
            <person name="Sahin N."/>
            <person name="Ay H."/>
            <person name="Saygin H."/>
        </authorList>
    </citation>
    <scope>NUCLEOTIDE SEQUENCE [LARGE SCALE GENOMIC DNA]</scope>
    <source>
        <strain evidence="2 3">H3C3</strain>
    </source>
</reference>
<dbReference type="InterPro" id="IPR001387">
    <property type="entry name" value="Cro/C1-type_HTH"/>
</dbReference>
<protein>
    <submittedName>
        <fullName evidence="2">XRE family transcriptional regulator</fullName>
    </submittedName>
</protein>
<gene>
    <name evidence="2" type="ORF">E1298_41755</name>
</gene>
<dbReference type="InterPro" id="IPR010982">
    <property type="entry name" value="Lambda_DNA-bd_dom_sf"/>
</dbReference>
<evidence type="ECO:0000313" key="3">
    <source>
        <dbReference type="Proteomes" id="UP000294513"/>
    </source>
</evidence>
<name>A0A4R5A639_9ACTN</name>
<dbReference type="Pfam" id="PF13560">
    <property type="entry name" value="HTH_31"/>
    <property type="match status" value="1"/>
</dbReference>
<dbReference type="RefSeq" id="WP_131902919.1">
    <property type="nucleotide sequence ID" value="NZ_SMKU01000422.1"/>
</dbReference>
<dbReference type="Proteomes" id="UP000294513">
    <property type="component" value="Unassembled WGS sequence"/>
</dbReference>
<evidence type="ECO:0000313" key="2">
    <source>
        <dbReference type="EMBL" id="TDD65052.1"/>
    </source>
</evidence>
<evidence type="ECO:0000259" key="1">
    <source>
        <dbReference type="PROSITE" id="PS50943"/>
    </source>
</evidence>
<dbReference type="OrthoDB" id="3688515at2"/>
<dbReference type="CDD" id="cd00093">
    <property type="entry name" value="HTH_XRE"/>
    <property type="match status" value="1"/>
</dbReference>
<comment type="caution">
    <text evidence="2">The sequence shown here is derived from an EMBL/GenBank/DDBJ whole genome shotgun (WGS) entry which is preliminary data.</text>
</comment>
<sequence length="201" mass="21766">MTFGDKLHELMDERGISQRKLAKLVPCNDGYLSKVRRGLHVPSKKMAKRLDEILTAGGSLAALRTGRPKPQRSSQGRGAAAAGIVIPGINPDLWDIMERRALLQLAALGIGAGTLGSTGEPVRQLLALLLNSEPRGLDDWHLTLSDHLYATLTRPPAQARDGLMIDLLAIKHQLRRLKGWGYVLCLLGPFSLGSVRVMPGG</sequence>
<organism evidence="2 3">
    <name type="scientific">Actinomadura rubrisoli</name>
    <dbReference type="NCBI Taxonomy" id="2530368"/>
    <lineage>
        <taxon>Bacteria</taxon>
        <taxon>Bacillati</taxon>
        <taxon>Actinomycetota</taxon>
        <taxon>Actinomycetes</taxon>
        <taxon>Streptosporangiales</taxon>
        <taxon>Thermomonosporaceae</taxon>
        <taxon>Actinomadura</taxon>
    </lineage>
</organism>
<dbReference type="GO" id="GO:0003677">
    <property type="term" value="F:DNA binding"/>
    <property type="evidence" value="ECO:0007669"/>
    <property type="project" value="InterPro"/>
</dbReference>
<accession>A0A4R5A639</accession>
<feature type="domain" description="HTH cro/C1-type" evidence="1">
    <location>
        <begin position="7"/>
        <end position="63"/>
    </location>
</feature>
<keyword evidence="3" id="KW-1185">Reference proteome</keyword>
<dbReference type="SUPFAM" id="SSF47413">
    <property type="entry name" value="lambda repressor-like DNA-binding domains"/>
    <property type="match status" value="1"/>
</dbReference>
<dbReference type="PROSITE" id="PS50943">
    <property type="entry name" value="HTH_CROC1"/>
    <property type="match status" value="1"/>
</dbReference>
<dbReference type="AlphaFoldDB" id="A0A4R5A639"/>